<protein>
    <submittedName>
        <fullName evidence="1">Uncharacterized protein</fullName>
    </submittedName>
</protein>
<evidence type="ECO:0000313" key="1">
    <source>
        <dbReference type="EMBL" id="AZV02060.1"/>
    </source>
</evidence>
<gene>
    <name evidence="1" type="ORF">Arno162_20</name>
</gene>
<evidence type="ECO:0000313" key="2">
    <source>
        <dbReference type="Proteomes" id="UP000430872"/>
    </source>
</evidence>
<reference evidence="1 2" key="1">
    <citation type="submission" date="2018-12" db="EMBL/GenBank/DDBJ databases">
        <authorList>
            <person name="Shneider M.M."/>
            <person name="Kabilov M.R."/>
            <person name="Miroshnikov K.A."/>
        </authorList>
    </citation>
    <scope>NUCLEOTIDE SEQUENCE [LARGE SCALE GENOMIC DNA]</scope>
</reference>
<dbReference type="Proteomes" id="UP000430872">
    <property type="component" value="Segment"/>
</dbReference>
<dbReference type="EMBL" id="MK290737">
    <property type="protein sequence ID" value="AZV02060.1"/>
    <property type="molecule type" value="Genomic_DNA"/>
</dbReference>
<name>A0A678ZS02_9CAUD</name>
<proteinExistence type="predicted"/>
<organism evidence="1 2">
    <name type="scientific">Pectobacterium phage Arno162</name>
    <dbReference type="NCBI Taxonomy" id="2500577"/>
    <lineage>
        <taxon>Viruses</taxon>
        <taxon>Duplodnaviria</taxon>
        <taxon>Heunggongvirae</taxon>
        <taxon>Uroviricota</taxon>
        <taxon>Caudoviricetes</taxon>
        <taxon>Andersonviridae</taxon>
        <taxon>Andersonviridae incertae sedis</taxon>
        <taxon>Arnovirus</taxon>
        <taxon>Arnovirus arno162</taxon>
    </lineage>
</organism>
<sequence>MIIDEKLTLGRCLLAGISAKTDAALPDVQAVTLTHAMQAPTFASIKKALDGAMQEQAYTGFTSEVSMLTAKREVVRGHDYLKLWMRYYLIHSFRANYIIADAAGHHILSNVLNYEEKRQLLEMMRGKQSPE</sequence>
<keyword evidence="2" id="KW-1185">Reference proteome</keyword>
<accession>A0A678ZS02</accession>